<feature type="transmembrane region" description="Helical" evidence="1">
    <location>
        <begin position="9"/>
        <end position="34"/>
    </location>
</feature>
<feature type="transmembrane region" description="Helical" evidence="1">
    <location>
        <begin position="285"/>
        <end position="307"/>
    </location>
</feature>
<sequence>MIRFIRKDYVYNIFFHIVFILILALTMCSSGIFLSQINREKVLYDIVNRYSGDNMVYISVCNKDRYDELTAGRKAMSFKSTTLYDESQVNIIDGREAYQVVVYPDKLIKELNLQLDSGKRKIDGNNDEYINVYVSKNSFGAKKGDIRTAYSLNEEHPYSVKYKIAGIISDNQTLMSIYGGFERIAEVNYTQMYDSYYYNENGLLMIIPESEFSKIEKTADGDYFYRNVLINMDDMDPVQFDEYASELVEEGMEMFSGVNGVINLTENGFVSNSDKIYARENGKNIPIAIIILLMMTVCIDSILLIKLSNDKKAFGVIQILGMNNRKAAMPFTIEVIFDLIIGMILFYSIGKLQMKFKIFGNINFLITNELMYMIIIYAALVAICTYLMCRLLNMRKTSFQLVAQKN</sequence>
<dbReference type="HOGENOM" id="CLU_677362_0_0_9"/>
<organism evidence="2 3">
    <name type="scientific">Eshraghiella crossota DSM 2876</name>
    <dbReference type="NCBI Taxonomy" id="511680"/>
    <lineage>
        <taxon>Bacteria</taxon>
        <taxon>Bacillati</taxon>
        <taxon>Bacillota</taxon>
        <taxon>Clostridia</taxon>
        <taxon>Lachnospirales</taxon>
        <taxon>Lachnospiraceae</taxon>
        <taxon>Eshraghiella</taxon>
    </lineage>
</organism>
<gene>
    <name evidence="2" type="ORF">BUTYVIB_01284</name>
</gene>
<dbReference type="AlphaFoldDB" id="D4RZL8"/>
<proteinExistence type="predicted"/>
<keyword evidence="1" id="KW-0812">Transmembrane</keyword>
<evidence type="ECO:0000313" key="2">
    <source>
        <dbReference type="EMBL" id="EFF68626.1"/>
    </source>
</evidence>
<dbReference type="STRING" id="45851.BHV86_02310"/>
<dbReference type="EMBL" id="ABWN01000028">
    <property type="protein sequence ID" value="EFF68626.1"/>
    <property type="molecule type" value="Genomic_DNA"/>
</dbReference>
<keyword evidence="3" id="KW-1185">Reference proteome</keyword>
<keyword evidence="1" id="KW-1133">Transmembrane helix</keyword>
<accession>D4RZL8</accession>
<comment type="caution">
    <text evidence="2">The sequence shown here is derived from an EMBL/GenBank/DDBJ whole genome shotgun (WGS) entry which is preliminary data.</text>
</comment>
<dbReference type="RefSeq" id="WP_005602741.1">
    <property type="nucleotide sequence ID" value="NZ_GG663523.1"/>
</dbReference>
<dbReference type="Proteomes" id="UP000006238">
    <property type="component" value="Unassembled WGS sequence"/>
</dbReference>
<feature type="transmembrane region" description="Helical" evidence="1">
    <location>
        <begin position="370"/>
        <end position="389"/>
    </location>
</feature>
<evidence type="ECO:0000256" key="1">
    <source>
        <dbReference type="SAM" id="Phobius"/>
    </source>
</evidence>
<keyword evidence="1" id="KW-0472">Membrane</keyword>
<protein>
    <recommendedName>
        <fullName evidence="4">Efflux ABC transporter, permease protein</fullName>
    </recommendedName>
</protein>
<evidence type="ECO:0008006" key="4">
    <source>
        <dbReference type="Google" id="ProtNLM"/>
    </source>
</evidence>
<evidence type="ECO:0000313" key="3">
    <source>
        <dbReference type="Proteomes" id="UP000006238"/>
    </source>
</evidence>
<reference evidence="2 3" key="1">
    <citation type="submission" date="2010-02" db="EMBL/GenBank/DDBJ databases">
        <authorList>
            <person name="Weinstock G."/>
            <person name="Sodergren E."/>
            <person name="Clifton S."/>
            <person name="Fulton L."/>
            <person name="Fulton B."/>
            <person name="Courtney L."/>
            <person name="Fronick C."/>
            <person name="Harrison M."/>
            <person name="Strong C."/>
            <person name="Farmer C."/>
            <person name="Delahaunty K."/>
            <person name="Markovic C."/>
            <person name="Hall O."/>
            <person name="Minx P."/>
            <person name="Tomlinson C."/>
            <person name="Mitreva M."/>
            <person name="Nelson J."/>
            <person name="Hou S."/>
            <person name="Wollam A."/>
            <person name="Pepin K.H."/>
            <person name="Johnson M."/>
            <person name="Bhonagiri V."/>
            <person name="Zhang X."/>
            <person name="Suruliraj S."/>
            <person name="Warren W."/>
            <person name="Chinwalla A."/>
            <person name="Mardis E.R."/>
            <person name="Wilson R.K."/>
        </authorList>
    </citation>
    <scope>NUCLEOTIDE SEQUENCE [LARGE SCALE GENOMIC DNA]</scope>
    <source>
        <strain evidence="2 3">DSM 2876</strain>
    </source>
</reference>
<dbReference type="GeneID" id="98919211"/>
<feature type="transmembrane region" description="Helical" evidence="1">
    <location>
        <begin position="328"/>
        <end position="350"/>
    </location>
</feature>
<name>D4RZL8_9FIRM</name>